<dbReference type="EMBL" id="JAGGLR010000031">
    <property type="protein sequence ID" value="MBP2067458.1"/>
    <property type="molecule type" value="Genomic_DNA"/>
</dbReference>
<organism evidence="1">
    <name type="scientific">Streptomyces iranensis</name>
    <dbReference type="NCBI Taxonomy" id="576784"/>
    <lineage>
        <taxon>Bacteria</taxon>
        <taxon>Bacillati</taxon>
        <taxon>Actinomycetota</taxon>
        <taxon>Actinomycetes</taxon>
        <taxon>Kitasatosporales</taxon>
        <taxon>Streptomycetaceae</taxon>
        <taxon>Streptomyces</taxon>
        <taxon>Streptomyces violaceusniger group</taxon>
    </lineage>
</organism>
<dbReference type="RefSeq" id="WP_245389061.1">
    <property type="nucleotide sequence ID" value="NZ_BAABDR010000023.1"/>
</dbReference>
<reference evidence="1" key="1">
    <citation type="submission" date="2014-05" db="EMBL/GenBank/DDBJ databases">
        <authorList>
            <person name="Horn Fabian"/>
        </authorList>
    </citation>
    <scope>NUCLEOTIDE SEQUENCE</scope>
</reference>
<dbReference type="HOGENOM" id="CLU_206013_0_0_11"/>
<dbReference type="AlphaFoldDB" id="A0A061A569"/>
<dbReference type="EMBL" id="LK022848">
    <property type="protein sequence ID" value="CDR17494.1"/>
    <property type="molecule type" value="Genomic_DNA"/>
</dbReference>
<dbReference type="PATRIC" id="fig|576784.4.peg.9733"/>
<sequence length="49" mass="4866">MAPRDAYAIHDGALNDVGHAMLGGFLGDNGPGTGVRYHGLAAGTSVDIG</sequence>
<name>A0A061A569_9ACTN</name>
<evidence type="ECO:0000313" key="1">
    <source>
        <dbReference type="EMBL" id="CDR17494.1"/>
    </source>
</evidence>
<protein>
    <submittedName>
        <fullName evidence="1">Uncharacterized protein</fullName>
    </submittedName>
</protein>
<evidence type="ECO:0000313" key="3">
    <source>
        <dbReference type="Proteomes" id="UP000756710"/>
    </source>
</evidence>
<keyword evidence="3" id="KW-1185">Reference proteome</keyword>
<proteinExistence type="predicted"/>
<gene>
    <name evidence="2" type="ORF">J2Z30_008524</name>
    <name evidence="1" type="ORF">SIRAN9484</name>
</gene>
<evidence type="ECO:0000313" key="2">
    <source>
        <dbReference type="EMBL" id="MBP2067458.1"/>
    </source>
</evidence>
<reference evidence="2 3" key="2">
    <citation type="submission" date="2021-03" db="EMBL/GenBank/DDBJ databases">
        <title>Genomic Encyclopedia of Type Strains, Phase IV (KMG-IV): sequencing the most valuable type-strain genomes for metagenomic binning, comparative biology and taxonomic classification.</title>
        <authorList>
            <person name="Goeker M."/>
        </authorList>
    </citation>
    <scope>NUCLEOTIDE SEQUENCE [LARGE SCALE GENOMIC DNA]</scope>
    <source>
        <strain evidence="2 3">DSM 41954</strain>
    </source>
</reference>
<dbReference type="Proteomes" id="UP000756710">
    <property type="component" value="Unassembled WGS sequence"/>
</dbReference>
<accession>A0A061A569</accession>